<evidence type="ECO:0000256" key="2">
    <source>
        <dbReference type="ARBA" id="ARBA00006275"/>
    </source>
</evidence>
<keyword evidence="5" id="KW-0998">Cell outer membrane</keyword>
<proteinExistence type="inferred from homology"/>
<gene>
    <name evidence="8" type="ORF">CPT03_12550</name>
</gene>
<dbReference type="RefSeq" id="WP_099439169.1">
    <property type="nucleotide sequence ID" value="NZ_CP024091.1"/>
</dbReference>
<evidence type="ECO:0000259" key="6">
    <source>
        <dbReference type="Pfam" id="PF07980"/>
    </source>
</evidence>
<keyword evidence="9" id="KW-1185">Reference proteome</keyword>
<reference evidence="8 9" key="1">
    <citation type="submission" date="2017-10" db="EMBL/GenBank/DDBJ databases">
        <title>Whole genome of Pedobacter ginsengisoli T01R-27 isolated from tomato rhizosphere.</title>
        <authorList>
            <person name="Weon H.-Y."/>
            <person name="Lee S.A."/>
            <person name="Sang M.K."/>
            <person name="Song J."/>
        </authorList>
    </citation>
    <scope>NUCLEOTIDE SEQUENCE [LARGE SCALE GENOMIC DNA]</scope>
    <source>
        <strain evidence="8 9">T01R-27</strain>
    </source>
</reference>
<dbReference type="CDD" id="cd08977">
    <property type="entry name" value="SusD"/>
    <property type="match status" value="1"/>
</dbReference>
<keyword evidence="3" id="KW-0732">Signal</keyword>
<dbReference type="KEGG" id="pgs:CPT03_12550"/>
<dbReference type="InterPro" id="IPR011990">
    <property type="entry name" value="TPR-like_helical_dom_sf"/>
</dbReference>
<evidence type="ECO:0008006" key="10">
    <source>
        <dbReference type="Google" id="ProtNLM"/>
    </source>
</evidence>
<dbReference type="SUPFAM" id="SSF48452">
    <property type="entry name" value="TPR-like"/>
    <property type="match status" value="1"/>
</dbReference>
<name>A0A2D1U6N4_9SPHI</name>
<evidence type="ECO:0000313" key="9">
    <source>
        <dbReference type="Proteomes" id="UP000223749"/>
    </source>
</evidence>
<dbReference type="EMBL" id="CP024091">
    <property type="protein sequence ID" value="ATP57242.1"/>
    <property type="molecule type" value="Genomic_DNA"/>
</dbReference>
<comment type="similarity">
    <text evidence="2">Belongs to the SusD family.</text>
</comment>
<dbReference type="GO" id="GO:0009279">
    <property type="term" value="C:cell outer membrane"/>
    <property type="evidence" value="ECO:0007669"/>
    <property type="project" value="UniProtKB-SubCell"/>
</dbReference>
<dbReference type="Pfam" id="PF07980">
    <property type="entry name" value="SusD_RagB"/>
    <property type="match status" value="1"/>
</dbReference>
<comment type="subcellular location">
    <subcellularLocation>
        <location evidence="1">Cell outer membrane</location>
    </subcellularLocation>
</comment>
<evidence type="ECO:0000256" key="3">
    <source>
        <dbReference type="ARBA" id="ARBA00022729"/>
    </source>
</evidence>
<dbReference type="PROSITE" id="PS51257">
    <property type="entry name" value="PROKAR_LIPOPROTEIN"/>
    <property type="match status" value="1"/>
</dbReference>
<dbReference type="AlphaFoldDB" id="A0A2D1U6N4"/>
<keyword evidence="4" id="KW-0472">Membrane</keyword>
<evidence type="ECO:0000256" key="5">
    <source>
        <dbReference type="ARBA" id="ARBA00023237"/>
    </source>
</evidence>
<organism evidence="8 9">
    <name type="scientific">Pedobacter ginsengisoli</name>
    <dbReference type="NCBI Taxonomy" id="363852"/>
    <lineage>
        <taxon>Bacteria</taxon>
        <taxon>Pseudomonadati</taxon>
        <taxon>Bacteroidota</taxon>
        <taxon>Sphingobacteriia</taxon>
        <taxon>Sphingobacteriales</taxon>
        <taxon>Sphingobacteriaceae</taxon>
        <taxon>Pedobacter</taxon>
    </lineage>
</organism>
<dbReference type="InterPro" id="IPR012944">
    <property type="entry name" value="SusD_RagB_dom"/>
</dbReference>
<feature type="domain" description="RagB/SusD" evidence="6">
    <location>
        <begin position="319"/>
        <end position="469"/>
    </location>
</feature>
<dbReference type="Pfam" id="PF14322">
    <property type="entry name" value="SusD-like_3"/>
    <property type="match status" value="1"/>
</dbReference>
<dbReference type="OrthoDB" id="9773740at2"/>
<evidence type="ECO:0000256" key="4">
    <source>
        <dbReference type="ARBA" id="ARBA00023136"/>
    </source>
</evidence>
<evidence type="ECO:0000259" key="7">
    <source>
        <dbReference type="Pfam" id="PF14322"/>
    </source>
</evidence>
<dbReference type="Gene3D" id="1.25.40.390">
    <property type="match status" value="1"/>
</dbReference>
<dbReference type="InterPro" id="IPR033985">
    <property type="entry name" value="SusD-like_N"/>
</dbReference>
<protein>
    <recommendedName>
        <fullName evidence="10">RagB/SusD family nutrient uptake outer membrane protein</fullName>
    </recommendedName>
</protein>
<accession>A0A2D1U6N4</accession>
<sequence length="486" mass="55613">MKKYIKQTWIIGVFALMASTLLSCKKQINLAPENATYDEVFWVNGANIDKALSGSYSMLRDAFRADNSYFIFGDIAANNFSLGGDFWNYNTFIESGHFNFNYAPYLEGSVKNWSRFYGIITQCHQIIDKTPAIPDSKFEGGAEQKNRLIGEARFLRAYVYFYMQRVWGDVILTKTTFKDPQNIPPAARTPESETLAFCLSDLQSASALLDNSANKTHANKMSALALLAHVYAWKKDYPNAEKYCDSVIQNSPLALEPIEDYKKIWEGNSQESIMELNMKYDAISNEATSTFFGRFLTAPYIKGRSGINSTWPINADLINEIFSEPEQRKEIMMETAAGGGNVKMLTKYTNVNYFDPNNSNTYVISNNLVLLRLADIYLLRAEARFKNGKPGDALLDLNKIRERAGLADYEETGTELFDEIADERRRELIGEGCTQFDLIRMEQLPRLFSDYTTDRIAKKGYFWPLDMRTLLKQDELLTQNEWWNNN</sequence>
<evidence type="ECO:0000313" key="8">
    <source>
        <dbReference type="EMBL" id="ATP57242.1"/>
    </source>
</evidence>
<feature type="domain" description="SusD-like N-terminal" evidence="7">
    <location>
        <begin position="101"/>
        <end position="231"/>
    </location>
</feature>
<dbReference type="Proteomes" id="UP000223749">
    <property type="component" value="Chromosome"/>
</dbReference>
<evidence type="ECO:0000256" key="1">
    <source>
        <dbReference type="ARBA" id="ARBA00004442"/>
    </source>
</evidence>